<evidence type="ECO:0000313" key="4">
    <source>
        <dbReference type="Proteomes" id="UP000282892"/>
    </source>
</evidence>
<protein>
    <recommendedName>
        <fullName evidence="2">DUF2157 domain-containing protein</fullName>
    </recommendedName>
</protein>
<dbReference type="EMBL" id="CP022572">
    <property type="protein sequence ID" value="AZU60364.1"/>
    <property type="molecule type" value="Genomic_DNA"/>
</dbReference>
<feature type="transmembrane region" description="Helical" evidence="1">
    <location>
        <begin position="178"/>
        <end position="196"/>
    </location>
</feature>
<feature type="transmembrane region" description="Helical" evidence="1">
    <location>
        <begin position="50"/>
        <end position="71"/>
    </location>
</feature>
<reference evidence="3 4" key="1">
    <citation type="submission" date="2017-07" db="EMBL/GenBank/DDBJ databases">
        <title>The complete genome sequence of Bacillus mesonae strain H20-5, an efficient strain improving plant abiotic stress resistance.</title>
        <authorList>
            <person name="Kim S.Y."/>
            <person name="Song H."/>
            <person name="Sang M.K."/>
            <person name="Weon H.-Y."/>
            <person name="Song J."/>
        </authorList>
    </citation>
    <scope>NUCLEOTIDE SEQUENCE [LARGE SCALE GENOMIC DNA]</scope>
    <source>
        <strain evidence="3 4">H20-5</strain>
    </source>
</reference>
<keyword evidence="1" id="KW-0812">Transmembrane</keyword>
<dbReference type="Proteomes" id="UP000282892">
    <property type="component" value="Chromosome"/>
</dbReference>
<organism evidence="3 4">
    <name type="scientific">Neobacillus mesonae</name>
    <dbReference type="NCBI Taxonomy" id="1193713"/>
    <lineage>
        <taxon>Bacteria</taxon>
        <taxon>Bacillati</taxon>
        <taxon>Bacillota</taxon>
        <taxon>Bacilli</taxon>
        <taxon>Bacillales</taxon>
        <taxon>Bacillaceae</taxon>
        <taxon>Neobacillus</taxon>
    </lineage>
</organism>
<feature type="transmembrane region" description="Helical" evidence="1">
    <location>
        <begin position="77"/>
        <end position="94"/>
    </location>
</feature>
<feature type="transmembrane region" description="Helical" evidence="1">
    <location>
        <begin position="255"/>
        <end position="272"/>
    </location>
</feature>
<feature type="transmembrane region" description="Helical" evidence="1">
    <location>
        <begin position="305"/>
        <end position="320"/>
    </location>
</feature>
<accession>A0A3T0HTC2</accession>
<feature type="transmembrane region" description="Helical" evidence="1">
    <location>
        <begin position="135"/>
        <end position="150"/>
    </location>
</feature>
<keyword evidence="1" id="KW-0472">Membrane</keyword>
<sequence>MMRIVREKELEFLRNELNYLAESEVITAKKAEEIQSLYEAREKPSFTRTLLYVGSILIGAGILSFIASNWAEIAKPVKFLLIVGIFIACNFTGFKLERNYQKTSKSFYYLGVLVFGAGIFLVEQMFHIGGSTQDAFLWWGIGIMPLAWVLRDKWILLAAVFFSLFHLMDAPYLQGKVIPIWMILIIVAIYFLNGKIGFSKGIAFVNGVLQLAFLATVISFFITRMGAIDEPYIFGIIYLAIGIALVLNKGKIHDIYVYLGYITHGGAALLLSFKDSWPMELPSLYIPFSLAYLLFLLFLIKRGSLFSIILLCVMIFRFYLDLSFEFLPKSFVFIIGGVLLLGFGFYFEKQRRKGEGKHV</sequence>
<feature type="transmembrane region" description="Helical" evidence="1">
    <location>
        <begin position="106"/>
        <end position="129"/>
    </location>
</feature>
<gene>
    <name evidence="3" type="ORF">CHR53_03270</name>
</gene>
<feature type="transmembrane region" description="Helical" evidence="1">
    <location>
        <begin position="326"/>
        <end position="347"/>
    </location>
</feature>
<evidence type="ECO:0000256" key="1">
    <source>
        <dbReference type="SAM" id="Phobius"/>
    </source>
</evidence>
<feature type="transmembrane region" description="Helical" evidence="1">
    <location>
        <begin position="155"/>
        <end position="172"/>
    </location>
</feature>
<dbReference type="KEGG" id="nmk:CHR53_03270"/>
<dbReference type="InterPro" id="IPR018677">
    <property type="entry name" value="DUF2157"/>
</dbReference>
<name>A0A3T0HTC2_9BACI</name>
<feature type="domain" description="DUF2157" evidence="2">
    <location>
        <begin position="21"/>
        <end position="155"/>
    </location>
</feature>
<proteinExistence type="predicted"/>
<evidence type="ECO:0000259" key="2">
    <source>
        <dbReference type="Pfam" id="PF09925"/>
    </source>
</evidence>
<dbReference type="RefSeq" id="WP_127484960.1">
    <property type="nucleotide sequence ID" value="NZ_CP022572.1"/>
</dbReference>
<feature type="transmembrane region" description="Helical" evidence="1">
    <location>
        <begin position="203"/>
        <end position="225"/>
    </location>
</feature>
<keyword evidence="1" id="KW-1133">Transmembrane helix</keyword>
<dbReference type="Pfam" id="PF09925">
    <property type="entry name" value="DUF2157"/>
    <property type="match status" value="1"/>
</dbReference>
<evidence type="ECO:0000313" key="3">
    <source>
        <dbReference type="EMBL" id="AZU60364.1"/>
    </source>
</evidence>
<feature type="transmembrane region" description="Helical" evidence="1">
    <location>
        <begin position="231"/>
        <end position="248"/>
    </location>
</feature>
<dbReference type="AlphaFoldDB" id="A0A3T0HTC2"/>
<feature type="transmembrane region" description="Helical" evidence="1">
    <location>
        <begin position="284"/>
        <end position="300"/>
    </location>
</feature>
<dbReference type="OrthoDB" id="5351773at2"/>
<keyword evidence="4" id="KW-1185">Reference proteome</keyword>